<organism evidence="1 2">
    <name type="scientific">Pisolithus tinctorius Marx 270</name>
    <dbReference type="NCBI Taxonomy" id="870435"/>
    <lineage>
        <taxon>Eukaryota</taxon>
        <taxon>Fungi</taxon>
        <taxon>Dikarya</taxon>
        <taxon>Basidiomycota</taxon>
        <taxon>Agaricomycotina</taxon>
        <taxon>Agaricomycetes</taxon>
        <taxon>Agaricomycetidae</taxon>
        <taxon>Boletales</taxon>
        <taxon>Sclerodermatineae</taxon>
        <taxon>Pisolithaceae</taxon>
        <taxon>Pisolithus</taxon>
    </lineage>
</organism>
<protein>
    <submittedName>
        <fullName evidence="1">Uncharacterized protein</fullName>
    </submittedName>
</protein>
<dbReference type="HOGENOM" id="CLU_2414167_0_0_1"/>
<reference evidence="1 2" key="1">
    <citation type="submission" date="2014-04" db="EMBL/GenBank/DDBJ databases">
        <authorList>
            <consortium name="DOE Joint Genome Institute"/>
            <person name="Kuo A."/>
            <person name="Kohler A."/>
            <person name="Costa M.D."/>
            <person name="Nagy L.G."/>
            <person name="Floudas D."/>
            <person name="Copeland A."/>
            <person name="Barry K.W."/>
            <person name="Cichocki N."/>
            <person name="Veneault-Fourrey C."/>
            <person name="LaButti K."/>
            <person name="Lindquist E.A."/>
            <person name="Lipzen A."/>
            <person name="Lundell T."/>
            <person name="Morin E."/>
            <person name="Murat C."/>
            <person name="Sun H."/>
            <person name="Tunlid A."/>
            <person name="Henrissat B."/>
            <person name="Grigoriev I.V."/>
            <person name="Hibbett D.S."/>
            <person name="Martin F."/>
            <person name="Nordberg H.P."/>
            <person name="Cantor M.N."/>
            <person name="Hua S.X."/>
        </authorList>
    </citation>
    <scope>NUCLEOTIDE SEQUENCE [LARGE SCALE GENOMIC DNA]</scope>
    <source>
        <strain evidence="1 2">Marx 270</strain>
    </source>
</reference>
<evidence type="ECO:0000313" key="1">
    <source>
        <dbReference type="EMBL" id="KIN94870.1"/>
    </source>
</evidence>
<dbReference type="InParanoid" id="A0A0C3NGP7"/>
<dbReference type="AlphaFoldDB" id="A0A0C3NGP7"/>
<dbReference type="EMBL" id="KN832083">
    <property type="protein sequence ID" value="KIN94870.1"/>
    <property type="molecule type" value="Genomic_DNA"/>
</dbReference>
<gene>
    <name evidence="1" type="ORF">M404DRAFT_368777</name>
</gene>
<keyword evidence="2" id="KW-1185">Reference proteome</keyword>
<name>A0A0C3NGP7_PISTI</name>
<dbReference type="Proteomes" id="UP000054217">
    <property type="component" value="Unassembled WGS sequence"/>
</dbReference>
<sequence>MVVCSLGIVTSKDDLRSVLQSCHSRKYTMCTLGCLAVSLFPYWHENFSRAIASGRSYRILQSRIAPLTYLRGRPNPRQKTYQKHLLHYFPHF</sequence>
<evidence type="ECO:0000313" key="2">
    <source>
        <dbReference type="Proteomes" id="UP000054217"/>
    </source>
</evidence>
<accession>A0A0C3NGP7</accession>
<reference evidence="2" key="2">
    <citation type="submission" date="2015-01" db="EMBL/GenBank/DDBJ databases">
        <title>Evolutionary Origins and Diversification of the Mycorrhizal Mutualists.</title>
        <authorList>
            <consortium name="DOE Joint Genome Institute"/>
            <consortium name="Mycorrhizal Genomics Consortium"/>
            <person name="Kohler A."/>
            <person name="Kuo A."/>
            <person name="Nagy L.G."/>
            <person name="Floudas D."/>
            <person name="Copeland A."/>
            <person name="Barry K.W."/>
            <person name="Cichocki N."/>
            <person name="Veneault-Fourrey C."/>
            <person name="LaButti K."/>
            <person name="Lindquist E.A."/>
            <person name="Lipzen A."/>
            <person name="Lundell T."/>
            <person name="Morin E."/>
            <person name="Murat C."/>
            <person name="Riley R."/>
            <person name="Ohm R."/>
            <person name="Sun H."/>
            <person name="Tunlid A."/>
            <person name="Henrissat B."/>
            <person name="Grigoriev I.V."/>
            <person name="Hibbett D.S."/>
            <person name="Martin F."/>
        </authorList>
    </citation>
    <scope>NUCLEOTIDE SEQUENCE [LARGE SCALE GENOMIC DNA]</scope>
    <source>
        <strain evidence="2">Marx 270</strain>
    </source>
</reference>
<proteinExistence type="predicted"/>